<dbReference type="OMA" id="AECWASG"/>
<dbReference type="InterPro" id="IPR028262">
    <property type="entry name" value="CTC1_plant"/>
</dbReference>
<dbReference type="GO" id="GO:1990879">
    <property type="term" value="C:CST complex"/>
    <property type="evidence" value="ECO:0007669"/>
    <property type="project" value="TreeGrafter"/>
</dbReference>
<evidence type="ECO:0000256" key="4">
    <source>
        <dbReference type="ARBA" id="ARBA00016175"/>
    </source>
</evidence>
<dbReference type="InterPro" id="IPR042617">
    <property type="entry name" value="CTC1-like"/>
</dbReference>
<dbReference type="EMBL" id="JAHRHJ020000005">
    <property type="protein sequence ID" value="KAH9314283.1"/>
    <property type="molecule type" value="Genomic_DNA"/>
</dbReference>
<dbReference type="PANTHER" id="PTHR14865">
    <property type="entry name" value="CST COMPLEX SUBUNIT CTC1"/>
    <property type="match status" value="1"/>
</dbReference>
<evidence type="ECO:0000313" key="11">
    <source>
        <dbReference type="Proteomes" id="UP000824469"/>
    </source>
</evidence>
<dbReference type="PANTHER" id="PTHR14865:SF2">
    <property type="entry name" value="CST COMPLEX SUBUNIT CTC1"/>
    <property type="match status" value="1"/>
</dbReference>
<feature type="region of interest" description="Disordered" evidence="9">
    <location>
        <begin position="499"/>
        <end position="522"/>
    </location>
</feature>
<dbReference type="Pfam" id="PF15491">
    <property type="entry name" value="CTC1_2"/>
    <property type="match status" value="3"/>
</dbReference>
<dbReference type="GO" id="GO:0010833">
    <property type="term" value="P:telomere maintenance via telomere lengthening"/>
    <property type="evidence" value="ECO:0007669"/>
    <property type="project" value="TreeGrafter"/>
</dbReference>
<evidence type="ECO:0000256" key="6">
    <source>
        <dbReference type="ARBA" id="ARBA00022895"/>
    </source>
</evidence>
<evidence type="ECO:0000256" key="1">
    <source>
        <dbReference type="ARBA" id="ARBA00004123"/>
    </source>
</evidence>
<comment type="subcellular location">
    <subcellularLocation>
        <location evidence="2">Chromosome</location>
        <location evidence="2">Telomere</location>
    </subcellularLocation>
    <subcellularLocation>
        <location evidence="1">Nucleus</location>
    </subcellularLocation>
</comment>
<keyword evidence="7" id="KW-0238">DNA-binding</keyword>
<accession>A0AA38L731</accession>
<sequence>MEMEMEDHSLLSIQDLLEHSRPLTGALSLDLSPSCSSLSIHPKKKRKRSHNPGTAYVSEGQAKIIKPMKYPSILSGTIRLRNGGCLAFTDHTNTCTVCCVVLHLDPCVIGRQIHLLSWNFIPNSKGSGYLEIYKWRPANLSDIRVAPPETHTDTLDSCLTTVRGRLYAISPPFYLPCVKPAKEKGNENKTIPNDSDSVIGENVCSTGANLKQGNVCSIGANLKQDGVDIDVGIGMLGKRKASLSSSDHYETRISFKHGHANILNENITTKRNKNQFVKKQRIQGAEDVNKEANPNHFDTNLHTENNINAKLISPEENNMNAKLLLPEEENAIAFVKGKKLKILKLHDEEENISNRLKKNTAEGSEFGFLIELQACNHKLQCRMSSDDLFQGHSIAEKHHTCVEPAFVYFTGSTAAWQPVLSGLFGKCLTVTGLKRKVILLGKEKEEYNIFVATRTTLLSLVSPKNSNNQSTREHFHLLEAHTCNTNRVVPIWSASGLSKTPSDLDDGDSNMSSNGNTRRGWKHCAPDLSSETDLDICKSNMLNNVDAQRCWKNCAPDFSSETNTPGMLIGKLNEQMLGHGGTGSYIGVVTGIHMQGSLIELDRNVWLLLSHQPLTQVHGLRTGVLLALMHVHFRTIQFAWEKILLLGACFRSHIVVKSFSPLRTIYNIRPHAWSLLSRYIESLPFTAAFWVLLITICFRRKFRGFFCEKEILGSKKHEGMVQRYVQLGCSSFHLHRDVLKEFFKHDSCPMGKSSKSVFQLVAPIINFCRQIEAMWVDRFSIIWKNKKENLKEGSILRCKKEELGLNKDVDFRRFVRRIISSRELGLVLIGILQVSQQSGHLQLVDATGALDVVVPDFVSNSSLQNFYEVTDFNLVVEGFSGHLCSLETEDDVQPISCARIIDGLTSKHKLSSVTYYVHFYLKKAMNFSVPRFPVACLHNPSHIKMQEIQRGQVFGILMVTHKYPITGKLVLDASDQNAARSFAEAVLLPYGIAIKGSKPSCYKKSHLKPETNDRLGNEIFARDDSRNCCFEALKLTGSKTNIPFKCSKTGKGHELDFRNFDSANIKRTKCNIATPLKCDDHGHQNHLSDYFYNKETISENNCSKQFLSETSLEIQCSLRFRNSYKDDVLLDGILFPPTKCQDSKKLVEEDPCLKKVLLEFNNESLNFHQLLHIGDCYLIQHETEHCTSNSSMAPTYMKTNKIAVSSNKPIWSLSIASYHKITQQTCHQNHFSSLCDSYGTPSLTLQFSGDNKCACFDNVENGISNIGWHSQDSLACLRDVTIYIPCQAIDLLQKFIKDVKDDMVSVVMDTYDSSSKCFASKSMSASSQQFSRTAEFSTDFNNEGNLLDGELVSLNGEVKDVHCKELNPFMKLNKFGSKCLSTGSNLTFLPKVRYIIYVQGSHGAQKIRLSGIIDRGVLPLGFGPGVSASFYRLLLQRDDLGVQELLVTAASFIVVNAIKEVEYHSNGGHNTEIENPLPSPDNCDVKDSTLISCLSQSLAVECFRLCCRVVAIQNLVLEWKPAKYESACPFIASSTDILNSIQIVSGRFILDDASGLCECWASGARAAYLLSIRSTAGELFENVASQCNISTGGTKKALKNSVGFLVEKLVKKHRQVTIQNTRTAISSNLDFMMLGASKEILNPQDRRLISLVLEKACSSAPLVIIGSILDSMDRRTGGLEKCDEIEMKSDQVNFSTLTQCKLKILARDVFPINYLQEAGNAHEELMSEI</sequence>
<organism evidence="10 11">
    <name type="scientific">Taxus chinensis</name>
    <name type="common">Chinese yew</name>
    <name type="synonym">Taxus wallichiana var. chinensis</name>
    <dbReference type="NCBI Taxonomy" id="29808"/>
    <lineage>
        <taxon>Eukaryota</taxon>
        <taxon>Viridiplantae</taxon>
        <taxon>Streptophyta</taxon>
        <taxon>Embryophyta</taxon>
        <taxon>Tracheophyta</taxon>
        <taxon>Spermatophyta</taxon>
        <taxon>Pinopsida</taxon>
        <taxon>Pinidae</taxon>
        <taxon>Conifers II</taxon>
        <taxon>Cupressales</taxon>
        <taxon>Taxaceae</taxon>
        <taxon>Taxus</taxon>
    </lineage>
</organism>
<dbReference type="GO" id="GO:0045740">
    <property type="term" value="P:positive regulation of DNA replication"/>
    <property type="evidence" value="ECO:0007669"/>
    <property type="project" value="TreeGrafter"/>
</dbReference>
<dbReference type="Proteomes" id="UP000824469">
    <property type="component" value="Unassembled WGS sequence"/>
</dbReference>
<keyword evidence="5" id="KW-0158">Chromosome</keyword>
<keyword evidence="8" id="KW-0539">Nucleus</keyword>
<evidence type="ECO:0000256" key="7">
    <source>
        <dbReference type="ARBA" id="ARBA00023125"/>
    </source>
</evidence>
<reference evidence="10 11" key="1">
    <citation type="journal article" date="2021" name="Nat. Plants">
        <title>The Taxus genome provides insights into paclitaxel biosynthesis.</title>
        <authorList>
            <person name="Xiong X."/>
            <person name="Gou J."/>
            <person name="Liao Q."/>
            <person name="Li Y."/>
            <person name="Zhou Q."/>
            <person name="Bi G."/>
            <person name="Li C."/>
            <person name="Du R."/>
            <person name="Wang X."/>
            <person name="Sun T."/>
            <person name="Guo L."/>
            <person name="Liang H."/>
            <person name="Lu P."/>
            <person name="Wu Y."/>
            <person name="Zhang Z."/>
            <person name="Ro D.K."/>
            <person name="Shang Y."/>
            <person name="Huang S."/>
            <person name="Yan J."/>
        </authorList>
    </citation>
    <scope>NUCLEOTIDE SEQUENCE [LARGE SCALE GENOMIC DNA]</scope>
    <source>
        <strain evidence="10">Ta-2019</strain>
    </source>
</reference>
<protein>
    <recommendedName>
        <fullName evidence="4">CST complex subunit CTC1</fullName>
    </recommendedName>
</protein>
<dbReference type="GO" id="GO:0042162">
    <property type="term" value="F:telomeric DNA binding"/>
    <property type="evidence" value="ECO:0007669"/>
    <property type="project" value="TreeGrafter"/>
</dbReference>
<comment type="caution">
    <text evidence="10">The sequence shown here is derived from an EMBL/GenBank/DDBJ whole genome shotgun (WGS) entry which is preliminary data.</text>
</comment>
<evidence type="ECO:0000256" key="5">
    <source>
        <dbReference type="ARBA" id="ARBA00022454"/>
    </source>
</evidence>
<keyword evidence="6" id="KW-0779">Telomere</keyword>
<proteinExistence type="inferred from homology"/>
<comment type="similarity">
    <text evidence="3">Belongs to the CTC1 family.</text>
</comment>
<evidence type="ECO:0000256" key="8">
    <source>
        <dbReference type="ARBA" id="ARBA00023242"/>
    </source>
</evidence>
<evidence type="ECO:0000256" key="2">
    <source>
        <dbReference type="ARBA" id="ARBA00004574"/>
    </source>
</evidence>
<name>A0AA38L731_TAXCH</name>
<dbReference type="GO" id="GO:0003697">
    <property type="term" value="F:single-stranded DNA binding"/>
    <property type="evidence" value="ECO:0007669"/>
    <property type="project" value="TreeGrafter"/>
</dbReference>
<evidence type="ECO:0000313" key="10">
    <source>
        <dbReference type="EMBL" id="KAH9314283.1"/>
    </source>
</evidence>
<evidence type="ECO:0000256" key="3">
    <source>
        <dbReference type="ARBA" id="ARBA00006332"/>
    </source>
</evidence>
<gene>
    <name evidence="10" type="ORF">KI387_022910</name>
</gene>
<keyword evidence="11" id="KW-1185">Reference proteome</keyword>
<evidence type="ECO:0000256" key="9">
    <source>
        <dbReference type="SAM" id="MobiDB-lite"/>
    </source>
</evidence>